<dbReference type="CDD" id="cd02855">
    <property type="entry name" value="E_set_GBE_prok_N"/>
    <property type="match status" value="1"/>
</dbReference>
<dbReference type="Proteomes" id="UP000824107">
    <property type="component" value="Unassembled WGS sequence"/>
</dbReference>
<reference evidence="13" key="2">
    <citation type="journal article" date="2021" name="PeerJ">
        <title>Extensive microbial diversity within the chicken gut microbiome revealed by metagenomics and culture.</title>
        <authorList>
            <person name="Gilroy R."/>
            <person name="Ravi A."/>
            <person name="Getino M."/>
            <person name="Pursley I."/>
            <person name="Horton D.L."/>
            <person name="Alikhan N.F."/>
            <person name="Baker D."/>
            <person name="Gharbi K."/>
            <person name="Hall N."/>
            <person name="Watson M."/>
            <person name="Adriaenssens E.M."/>
            <person name="Foster-Nyarko E."/>
            <person name="Jarju S."/>
            <person name="Secka A."/>
            <person name="Antonio M."/>
            <person name="Oren A."/>
            <person name="Chaudhuri R.R."/>
            <person name="La Ragione R."/>
            <person name="Hildebrand F."/>
            <person name="Pallen M.J."/>
        </authorList>
    </citation>
    <scope>NUCLEOTIDE SEQUENCE</scope>
    <source>
        <strain evidence="13">ChiW3-316</strain>
    </source>
</reference>
<comment type="catalytic activity">
    <reaction evidence="1 10">
        <text>Transfers a segment of a (1-&gt;4)-alpha-D-glucan chain to a primary hydroxy group in a similar glucan chain.</text>
        <dbReference type="EC" id="2.4.1.18"/>
    </reaction>
</comment>
<dbReference type="Pfam" id="PF02806">
    <property type="entry name" value="Alpha-amylase_C"/>
    <property type="match status" value="1"/>
</dbReference>
<comment type="subunit">
    <text evidence="10">Monomer.</text>
</comment>
<dbReference type="InterPro" id="IPR017853">
    <property type="entry name" value="GH"/>
</dbReference>
<evidence type="ECO:0000256" key="7">
    <source>
        <dbReference type="ARBA" id="ARBA00022679"/>
    </source>
</evidence>
<evidence type="ECO:0000313" key="13">
    <source>
        <dbReference type="EMBL" id="HIU54145.1"/>
    </source>
</evidence>
<dbReference type="FunFam" id="3.20.20.80:FF:000003">
    <property type="entry name" value="1,4-alpha-glucan branching enzyme GlgB"/>
    <property type="match status" value="1"/>
</dbReference>
<comment type="function">
    <text evidence="2 10">Catalyzes the formation of the alpha-1,6-glucosidic linkages in glycogen by scission of a 1,4-alpha-linked oligosaccharide from growing alpha-1,4-glucan chains and the subsequent attachment of the oligosaccharide to the alpha-1,6 position.</text>
</comment>
<dbReference type="EMBL" id="DVNC01000060">
    <property type="protein sequence ID" value="HIU54145.1"/>
    <property type="molecule type" value="Genomic_DNA"/>
</dbReference>
<dbReference type="GO" id="GO:0003844">
    <property type="term" value="F:1,4-alpha-glucan branching enzyme activity"/>
    <property type="evidence" value="ECO:0007669"/>
    <property type="project" value="UniProtKB-UniRule"/>
</dbReference>
<dbReference type="GO" id="GO:0005978">
    <property type="term" value="P:glycogen biosynthetic process"/>
    <property type="evidence" value="ECO:0007669"/>
    <property type="project" value="UniProtKB-UniRule"/>
</dbReference>
<dbReference type="GO" id="GO:0043169">
    <property type="term" value="F:cation binding"/>
    <property type="evidence" value="ECO:0007669"/>
    <property type="project" value="InterPro"/>
</dbReference>
<dbReference type="PANTHER" id="PTHR43651">
    <property type="entry name" value="1,4-ALPHA-GLUCAN-BRANCHING ENZYME"/>
    <property type="match status" value="1"/>
</dbReference>
<name>A0A9D1M5E2_9PROT</name>
<dbReference type="Pfam" id="PF22019">
    <property type="entry name" value="GlgB_N"/>
    <property type="match status" value="1"/>
</dbReference>
<dbReference type="InterPro" id="IPR037439">
    <property type="entry name" value="Branching_enzy"/>
</dbReference>
<feature type="domain" description="Glycosyl hydrolase family 13 catalytic" evidence="12">
    <location>
        <begin position="252"/>
        <end position="607"/>
    </location>
</feature>
<dbReference type="InterPro" id="IPR013783">
    <property type="entry name" value="Ig-like_fold"/>
</dbReference>
<evidence type="ECO:0000256" key="8">
    <source>
        <dbReference type="ARBA" id="ARBA00023056"/>
    </source>
</evidence>
<proteinExistence type="inferred from homology"/>
<dbReference type="HAMAP" id="MF_00685">
    <property type="entry name" value="GlgB"/>
    <property type="match status" value="1"/>
</dbReference>
<dbReference type="GO" id="GO:0004553">
    <property type="term" value="F:hydrolase activity, hydrolyzing O-glycosyl compounds"/>
    <property type="evidence" value="ECO:0007669"/>
    <property type="project" value="InterPro"/>
</dbReference>
<dbReference type="SUPFAM" id="SSF51011">
    <property type="entry name" value="Glycosyl hydrolase domain"/>
    <property type="match status" value="1"/>
</dbReference>
<dbReference type="Pfam" id="PF00128">
    <property type="entry name" value="Alpha-amylase"/>
    <property type="match status" value="1"/>
</dbReference>
<evidence type="ECO:0000256" key="11">
    <source>
        <dbReference type="PIRSR" id="PIRSR000463-1"/>
    </source>
</evidence>
<dbReference type="SUPFAM" id="SSF81296">
    <property type="entry name" value="E set domains"/>
    <property type="match status" value="2"/>
</dbReference>
<dbReference type="PANTHER" id="PTHR43651:SF3">
    <property type="entry name" value="1,4-ALPHA-GLUCAN-BRANCHING ENZYME"/>
    <property type="match status" value="1"/>
</dbReference>
<dbReference type="NCBIfam" id="TIGR01515">
    <property type="entry name" value="branching_enzym"/>
    <property type="match status" value="1"/>
</dbReference>
<evidence type="ECO:0000256" key="2">
    <source>
        <dbReference type="ARBA" id="ARBA00002953"/>
    </source>
</evidence>
<dbReference type="SUPFAM" id="SSF51445">
    <property type="entry name" value="(Trans)glycosidases"/>
    <property type="match status" value="1"/>
</dbReference>
<accession>A0A9D1M5E2</accession>
<dbReference type="InterPro" id="IPR006048">
    <property type="entry name" value="A-amylase/branching_C"/>
</dbReference>
<dbReference type="Gene3D" id="3.20.20.80">
    <property type="entry name" value="Glycosidases"/>
    <property type="match status" value="1"/>
</dbReference>
<evidence type="ECO:0000256" key="1">
    <source>
        <dbReference type="ARBA" id="ARBA00000826"/>
    </source>
</evidence>
<evidence type="ECO:0000256" key="4">
    <source>
        <dbReference type="ARBA" id="ARBA00009000"/>
    </source>
</evidence>
<dbReference type="AlphaFoldDB" id="A0A9D1M5E2"/>
<reference evidence="13" key="1">
    <citation type="submission" date="2020-10" db="EMBL/GenBank/DDBJ databases">
        <authorList>
            <person name="Gilroy R."/>
        </authorList>
    </citation>
    <scope>NUCLEOTIDE SEQUENCE</scope>
    <source>
        <strain evidence="13">ChiW3-316</strain>
    </source>
</reference>
<feature type="active site" description="Proton donor" evidence="10 11">
    <location>
        <position position="464"/>
    </location>
</feature>
<dbReference type="NCBIfam" id="NF008967">
    <property type="entry name" value="PRK12313.1"/>
    <property type="match status" value="1"/>
</dbReference>
<dbReference type="FunFam" id="2.60.40.10:FF:000169">
    <property type="entry name" value="1,4-alpha-glucan branching enzyme GlgB"/>
    <property type="match status" value="1"/>
</dbReference>
<dbReference type="CDD" id="cd11322">
    <property type="entry name" value="AmyAc_Glg_BE"/>
    <property type="match status" value="1"/>
</dbReference>
<keyword evidence="7 10" id="KW-0808">Transferase</keyword>
<gene>
    <name evidence="10 13" type="primary">glgB</name>
    <name evidence="13" type="ORF">IAD20_08725</name>
</gene>
<organism evidence="13 14">
    <name type="scientific">Candidatus Scatocola faecipullorum</name>
    <dbReference type="NCBI Taxonomy" id="2840917"/>
    <lineage>
        <taxon>Bacteria</taxon>
        <taxon>Pseudomonadati</taxon>
        <taxon>Pseudomonadota</taxon>
        <taxon>Alphaproteobacteria</taxon>
        <taxon>Rhodospirillales</taxon>
        <taxon>Rhodospirillaceae</taxon>
        <taxon>Rhodospirillaceae incertae sedis</taxon>
        <taxon>Candidatus Scatocola</taxon>
    </lineage>
</organism>
<evidence type="ECO:0000256" key="10">
    <source>
        <dbReference type="HAMAP-Rule" id="MF_00685"/>
    </source>
</evidence>
<evidence type="ECO:0000256" key="6">
    <source>
        <dbReference type="ARBA" id="ARBA00022676"/>
    </source>
</evidence>
<evidence type="ECO:0000259" key="12">
    <source>
        <dbReference type="SMART" id="SM00642"/>
    </source>
</evidence>
<keyword evidence="6 10" id="KW-0328">Glycosyltransferase</keyword>
<dbReference type="GO" id="GO:0005829">
    <property type="term" value="C:cytosol"/>
    <property type="evidence" value="ECO:0007669"/>
    <property type="project" value="TreeGrafter"/>
</dbReference>
<dbReference type="InterPro" id="IPR054169">
    <property type="entry name" value="GlgB_N"/>
</dbReference>
<dbReference type="InterPro" id="IPR044143">
    <property type="entry name" value="GlgB_N_E_set_prok"/>
</dbReference>
<evidence type="ECO:0000256" key="3">
    <source>
        <dbReference type="ARBA" id="ARBA00004964"/>
    </source>
</evidence>
<keyword evidence="5 10" id="KW-0321">Glycogen metabolism</keyword>
<dbReference type="InterPro" id="IPR014756">
    <property type="entry name" value="Ig_E-set"/>
</dbReference>
<evidence type="ECO:0000256" key="9">
    <source>
        <dbReference type="ARBA" id="ARBA00023277"/>
    </source>
</evidence>
<dbReference type="PIRSF" id="PIRSF000463">
    <property type="entry name" value="GlgB"/>
    <property type="match status" value="1"/>
</dbReference>
<dbReference type="InterPro" id="IPR006407">
    <property type="entry name" value="GlgB"/>
</dbReference>
<dbReference type="EC" id="2.4.1.18" evidence="10"/>
<comment type="caution">
    <text evidence="13">The sequence shown here is derived from an EMBL/GenBank/DDBJ whole genome shotgun (WGS) entry which is preliminary data.</text>
</comment>
<dbReference type="InterPro" id="IPR013780">
    <property type="entry name" value="Glyco_hydro_b"/>
</dbReference>
<dbReference type="Pfam" id="PF02922">
    <property type="entry name" value="CBM_48"/>
    <property type="match status" value="1"/>
</dbReference>
<evidence type="ECO:0000313" key="14">
    <source>
        <dbReference type="Proteomes" id="UP000824107"/>
    </source>
</evidence>
<protein>
    <recommendedName>
        <fullName evidence="10">1,4-alpha-glucan branching enzyme GlgB</fullName>
        <ecNumber evidence="10">2.4.1.18</ecNumber>
    </recommendedName>
    <alternativeName>
        <fullName evidence="10">1,4-alpha-D-glucan:1,4-alpha-D-glucan 6-glucosyl-transferase</fullName>
    </alternativeName>
    <alternativeName>
        <fullName evidence="10">Alpha-(1-&gt;4)-glucan branching enzyme</fullName>
    </alternativeName>
    <alternativeName>
        <fullName evidence="10">Glycogen branching enzyme</fullName>
        <shortName evidence="10">BE</shortName>
    </alternativeName>
</protein>
<sequence>MENLLSKEEMNAVINGDHGNVFAVLGIHRDKGSKEVFIRTYQPNTKSVELLKKDGSSLGMMTKLDKRGFYQINLGQIENFPYKFRIENDRGDFYEQEDAYRFSSILGDIDIYLLAEGNHLDMYKKLGAHVQEMDGVRGVSFAVWAPNAKRVSVVGNFNNWDGRVNVMRKHPTCGVWDIFIPGIDEGEIYKYEVKTQEDYILVKSDPLAFWSEVRPKTASVVYDLNHYHWEDQNWMNYREEYNAFDKPMSIYEVHLGSWRRKGENGSEFLTYREMADRLVPYVVNMGFTHVEFLPLAEHPLDCSWGYQVIGMFAPTSRFGTPDDFRYMIDKFHQAGIAVIMDWVPAHFPKDGHGLVEFDGTHLYEHADPRKGEHLDWGTKIYNYGRTEVCNFLCASALYWLKEYHIDGLRVDAVASMLYLDYSRKNGEWIPNIYGGNENIEAIAFLRKMNELVYGQCKGAVTCAEESTAWPMVSRPTSMGGLGFGYKWNMGWMNDTLKYISHEPVHRKYHHGMLTFGLLYAFNENFILPISHDEVVHGKGSMLGKMPGDEWQKFANLRAYYGFMYTHPGKKLLFMGCEFGQDWEWNSEESLRWHLLEYPMYKGMQNCVRDLNLMYKGNPAFYEEDFDYRGFEWIDHSNADDSVISYMRKGHNPADYMVVISNFTPVVRHDYRIGVNENCRYQEIFNSDDVNYWGSGVKNEGLLTTEEGEWNNKPRSIKVTLPPLSTIVLKPVRD</sequence>
<dbReference type="SMART" id="SM00642">
    <property type="entry name" value="Aamy"/>
    <property type="match status" value="1"/>
</dbReference>
<dbReference type="NCBIfam" id="NF003811">
    <property type="entry name" value="PRK05402.1"/>
    <property type="match status" value="1"/>
</dbReference>
<dbReference type="Gene3D" id="2.60.40.1180">
    <property type="entry name" value="Golgi alpha-mannosidase II"/>
    <property type="match status" value="1"/>
</dbReference>
<comment type="similarity">
    <text evidence="4 10">Belongs to the glycosyl hydrolase 13 family. GlgB subfamily.</text>
</comment>
<evidence type="ECO:0000256" key="5">
    <source>
        <dbReference type="ARBA" id="ARBA00022600"/>
    </source>
</evidence>
<feature type="active site" description="Nucleophile" evidence="10 11">
    <location>
        <position position="411"/>
    </location>
</feature>
<dbReference type="InterPro" id="IPR006047">
    <property type="entry name" value="GH13_cat_dom"/>
</dbReference>
<keyword evidence="8 10" id="KW-0320">Glycogen biosynthesis</keyword>
<dbReference type="InterPro" id="IPR004193">
    <property type="entry name" value="Glyco_hydro_13_N"/>
</dbReference>
<dbReference type="FunFam" id="2.60.40.1180:FF:000002">
    <property type="entry name" value="1,4-alpha-glucan branching enzyme GlgB"/>
    <property type="match status" value="1"/>
</dbReference>
<comment type="pathway">
    <text evidence="3 10">Glycan biosynthesis; glycogen biosynthesis.</text>
</comment>
<dbReference type="Gene3D" id="2.60.40.10">
    <property type="entry name" value="Immunoglobulins"/>
    <property type="match status" value="2"/>
</dbReference>
<keyword evidence="9 10" id="KW-0119">Carbohydrate metabolism</keyword>